<gene>
    <name evidence="6" type="ORF">GHYDROH2_17120</name>
</gene>
<dbReference type="PANTHER" id="PTHR43701">
    <property type="entry name" value="MEMBRANE TRANSPORTER PROTEIN MJ0441-RELATED"/>
    <property type="match status" value="1"/>
</dbReference>
<keyword evidence="2 5" id="KW-0812">Transmembrane</keyword>
<reference evidence="6" key="1">
    <citation type="submission" date="2022-12" db="EMBL/GenBank/DDBJ databases">
        <title>Reference genome sequencing for broad-spectrum identification of bacterial and archaeal isolates by mass spectrometry.</title>
        <authorList>
            <person name="Sekiguchi Y."/>
            <person name="Tourlousse D.M."/>
        </authorList>
    </citation>
    <scope>NUCLEOTIDE SEQUENCE</scope>
    <source>
        <strain evidence="6">H2</strain>
    </source>
</reference>
<feature type="transmembrane region" description="Helical" evidence="5">
    <location>
        <begin position="7"/>
        <end position="27"/>
    </location>
</feature>
<dbReference type="AlphaFoldDB" id="A0A9W6G0D0"/>
<feature type="transmembrane region" description="Helical" evidence="5">
    <location>
        <begin position="193"/>
        <end position="210"/>
    </location>
</feature>
<keyword evidence="4 5" id="KW-0472">Membrane</keyword>
<dbReference type="EMBL" id="BSDS01000001">
    <property type="protein sequence ID" value="GLI38211.1"/>
    <property type="molecule type" value="Genomic_DNA"/>
</dbReference>
<evidence type="ECO:0000256" key="3">
    <source>
        <dbReference type="ARBA" id="ARBA00022989"/>
    </source>
</evidence>
<proteinExistence type="inferred from homology"/>
<feature type="transmembrane region" description="Helical" evidence="5">
    <location>
        <begin position="33"/>
        <end position="54"/>
    </location>
</feature>
<feature type="transmembrane region" description="Helical" evidence="5">
    <location>
        <begin position="243"/>
        <end position="261"/>
    </location>
</feature>
<organism evidence="6 7">
    <name type="scientific">Geobacter hydrogenophilus</name>
    <dbReference type="NCBI Taxonomy" id="40983"/>
    <lineage>
        <taxon>Bacteria</taxon>
        <taxon>Pseudomonadati</taxon>
        <taxon>Thermodesulfobacteriota</taxon>
        <taxon>Desulfuromonadia</taxon>
        <taxon>Geobacterales</taxon>
        <taxon>Geobacteraceae</taxon>
        <taxon>Geobacter</taxon>
    </lineage>
</organism>
<dbReference type="InterPro" id="IPR002781">
    <property type="entry name" value="TM_pro_TauE-like"/>
</dbReference>
<dbReference type="PANTHER" id="PTHR43701:SF2">
    <property type="entry name" value="MEMBRANE TRANSPORTER PROTEIN YJNA-RELATED"/>
    <property type="match status" value="1"/>
</dbReference>
<keyword evidence="7" id="KW-1185">Reference proteome</keyword>
<keyword evidence="3 5" id="KW-1133">Transmembrane helix</keyword>
<sequence length="263" mass="27207">MFDPAAMTAGLLVGLMVGLTGIGGGALMTPILVLLFGFAPTTAVGTDLFFAAITKMAGVSVHGRRGTIDWQVCRRLAAGSLPAAMLTNAALQYVGRETFKVNIVIMEALGVMLLITAIGLIFKKRLHEIGRNFRIGDAELFKRLQAPLTVLAGLFLGVVVTLTSVGAGALGTVIMLYLYPLRLTPAKVVGTDLAHAIPLALVAGSGHLLAGNINVALLITLLSGSLPGVVVGSWFSARASDAVLRPALALLLLLTGIKILSGC</sequence>
<evidence type="ECO:0000313" key="6">
    <source>
        <dbReference type="EMBL" id="GLI38211.1"/>
    </source>
</evidence>
<dbReference type="GO" id="GO:0005886">
    <property type="term" value="C:plasma membrane"/>
    <property type="evidence" value="ECO:0007669"/>
    <property type="project" value="UniProtKB-SubCell"/>
</dbReference>
<evidence type="ECO:0000256" key="2">
    <source>
        <dbReference type="ARBA" id="ARBA00022692"/>
    </source>
</evidence>
<evidence type="ECO:0000313" key="7">
    <source>
        <dbReference type="Proteomes" id="UP001144352"/>
    </source>
</evidence>
<comment type="similarity">
    <text evidence="5">Belongs to the 4-toluene sulfonate uptake permease (TSUP) (TC 2.A.102) family.</text>
</comment>
<evidence type="ECO:0000256" key="5">
    <source>
        <dbReference type="RuleBase" id="RU363041"/>
    </source>
</evidence>
<feature type="transmembrane region" description="Helical" evidence="5">
    <location>
        <begin position="148"/>
        <end position="181"/>
    </location>
</feature>
<comment type="caution">
    <text evidence="6">The sequence shown here is derived from an EMBL/GenBank/DDBJ whole genome shotgun (WGS) entry which is preliminary data.</text>
</comment>
<dbReference type="InterPro" id="IPR051598">
    <property type="entry name" value="TSUP/Inactive_protease-like"/>
</dbReference>
<protein>
    <recommendedName>
        <fullName evidence="5">Probable membrane transporter protein</fullName>
    </recommendedName>
</protein>
<evidence type="ECO:0000256" key="4">
    <source>
        <dbReference type="ARBA" id="ARBA00023136"/>
    </source>
</evidence>
<keyword evidence="5" id="KW-1003">Cell membrane</keyword>
<dbReference type="Pfam" id="PF01925">
    <property type="entry name" value="TauE"/>
    <property type="match status" value="1"/>
</dbReference>
<accession>A0A9W6G0D0</accession>
<feature type="transmembrane region" description="Helical" evidence="5">
    <location>
        <begin position="101"/>
        <end position="122"/>
    </location>
</feature>
<feature type="transmembrane region" description="Helical" evidence="5">
    <location>
        <begin position="217"/>
        <end position="237"/>
    </location>
</feature>
<name>A0A9W6G0D0_9BACT</name>
<evidence type="ECO:0000256" key="1">
    <source>
        <dbReference type="ARBA" id="ARBA00004141"/>
    </source>
</evidence>
<dbReference type="Proteomes" id="UP001144352">
    <property type="component" value="Unassembled WGS sequence"/>
</dbReference>
<dbReference type="RefSeq" id="WP_214186042.1">
    <property type="nucleotide sequence ID" value="NZ_BSDS01000001.1"/>
</dbReference>
<comment type="subcellular location">
    <subcellularLocation>
        <location evidence="5">Cell membrane</location>
        <topology evidence="5">Multi-pass membrane protein</topology>
    </subcellularLocation>
    <subcellularLocation>
        <location evidence="1">Membrane</location>
        <topology evidence="1">Multi-pass membrane protein</topology>
    </subcellularLocation>
</comment>